<organism evidence="1">
    <name type="scientific">marine sediment metagenome</name>
    <dbReference type="NCBI Taxonomy" id="412755"/>
    <lineage>
        <taxon>unclassified sequences</taxon>
        <taxon>metagenomes</taxon>
        <taxon>ecological metagenomes</taxon>
    </lineage>
</organism>
<dbReference type="EMBL" id="LAZR01030176">
    <property type="protein sequence ID" value="KKL57411.1"/>
    <property type="molecule type" value="Genomic_DNA"/>
</dbReference>
<reference evidence="1" key="1">
    <citation type="journal article" date="2015" name="Nature">
        <title>Complex archaea that bridge the gap between prokaryotes and eukaryotes.</title>
        <authorList>
            <person name="Spang A."/>
            <person name="Saw J.H."/>
            <person name="Jorgensen S.L."/>
            <person name="Zaremba-Niedzwiedzka K."/>
            <person name="Martijn J."/>
            <person name="Lind A.E."/>
            <person name="van Eijk R."/>
            <person name="Schleper C."/>
            <person name="Guy L."/>
            <person name="Ettema T.J."/>
        </authorList>
    </citation>
    <scope>NUCLEOTIDE SEQUENCE</scope>
</reference>
<feature type="non-terminal residue" evidence="1">
    <location>
        <position position="113"/>
    </location>
</feature>
<name>A0A0F9DUH7_9ZZZZ</name>
<sequence length="113" mass="12426">MAVRETQPAVMETFQILCSLSGIALGVFRDHGDGFPVQNTRRNRHCTARTIQSTPGSVQSVWCPTTALGTWVMKWRGNVMITGNTRATSKALAQALRWIPVLAGYSGTPFEEM</sequence>
<protein>
    <submittedName>
        <fullName evidence="1">Uncharacterized protein</fullName>
    </submittedName>
</protein>
<gene>
    <name evidence="1" type="ORF">LCGC14_2235690</name>
</gene>
<proteinExistence type="predicted"/>
<dbReference type="AlphaFoldDB" id="A0A0F9DUH7"/>
<accession>A0A0F9DUH7</accession>
<evidence type="ECO:0000313" key="1">
    <source>
        <dbReference type="EMBL" id="KKL57411.1"/>
    </source>
</evidence>
<comment type="caution">
    <text evidence="1">The sequence shown here is derived from an EMBL/GenBank/DDBJ whole genome shotgun (WGS) entry which is preliminary data.</text>
</comment>